<dbReference type="InterPro" id="IPR009009">
    <property type="entry name" value="RlpA-like_DPBB"/>
</dbReference>
<dbReference type="EMBL" id="BLAD01000073">
    <property type="protein sequence ID" value="GES03859.1"/>
    <property type="molecule type" value="Genomic_DNA"/>
</dbReference>
<dbReference type="InterPro" id="IPR036749">
    <property type="entry name" value="Expansin_CBD_sf"/>
</dbReference>
<dbReference type="CDD" id="cd22272">
    <property type="entry name" value="DPBB_EXLX1-like"/>
    <property type="match status" value="1"/>
</dbReference>
<dbReference type="NCBIfam" id="NF041144">
    <property type="entry name" value="expansin_EXLX1"/>
    <property type="match status" value="1"/>
</dbReference>
<dbReference type="PANTHER" id="PTHR31836">
    <property type="match status" value="1"/>
</dbReference>
<evidence type="ECO:0000259" key="3">
    <source>
        <dbReference type="Pfam" id="PF03330"/>
    </source>
</evidence>
<evidence type="ECO:0000313" key="4">
    <source>
        <dbReference type="EMBL" id="GES03859.1"/>
    </source>
</evidence>
<dbReference type="InterPro" id="IPR051477">
    <property type="entry name" value="Expansin_CellWall"/>
</dbReference>
<dbReference type="PANTHER" id="PTHR31836:SF21">
    <property type="entry name" value="EXPANSIN-LIKE PROTEIN 7"/>
    <property type="match status" value="1"/>
</dbReference>
<proteinExistence type="predicted"/>
<comment type="caution">
    <text evidence="4">The sequence shown here is derived from an EMBL/GenBank/DDBJ whole genome shotgun (WGS) entry which is preliminary data.</text>
</comment>
<protein>
    <recommendedName>
        <fullName evidence="3">RlpA-like protein double-psi beta-barrel domain-containing protein</fullName>
    </recommendedName>
</protein>
<dbReference type="InterPro" id="IPR049818">
    <property type="entry name" value="Expansin_EXLX1-like"/>
</dbReference>
<dbReference type="Gene3D" id="2.60.40.760">
    <property type="entry name" value="Expansin, cellulose-binding-like domain"/>
    <property type="match status" value="1"/>
</dbReference>
<feature type="domain" description="RlpA-like protein double-psi beta-barrel" evidence="3">
    <location>
        <begin position="81"/>
        <end position="132"/>
    </location>
</feature>
<name>A0A5M3W6D2_9ACTN</name>
<dbReference type="SUPFAM" id="SSF50685">
    <property type="entry name" value="Barwin-like endoglucanases"/>
    <property type="match status" value="1"/>
</dbReference>
<organism evidence="4 5">
    <name type="scientific">Acrocarpospora corrugata</name>
    <dbReference type="NCBI Taxonomy" id="35763"/>
    <lineage>
        <taxon>Bacteria</taxon>
        <taxon>Bacillati</taxon>
        <taxon>Actinomycetota</taxon>
        <taxon>Actinomycetes</taxon>
        <taxon>Streptosporangiales</taxon>
        <taxon>Streptosporangiaceae</taxon>
        <taxon>Acrocarpospora</taxon>
    </lineage>
</organism>
<dbReference type="AlphaFoldDB" id="A0A5M3W6D2"/>
<dbReference type="OrthoDB" id="5499927at2"/>
<keyword evidence="5" id="KW-1185">Reference proteome</keyword>
<keyword evidence="1" id="KW-0732">Signal</keyword>
<sequence>MEGIPRHAKRRSRRRIGLAGAAVLAVAVAVPVTWTAACADTENGRAYFYDPVTGPGNCSLPASGRLFVSVAAGEYAGSAACGGYLDVTGPRGTVRVQVVDQCTKCRKGDLDLSRPAFSKIAEPEQGVARVVYDRVRNPEVARPLAFRVKAGSSIYWLAVQVLDHGNPLRTVRIRDGAHWRDLRRGGDNYWVFEHSPGEGPFTIKVTDVFGQHATASGVDLAPGRVQRTTKRLYGESAVTPVTQHALPAPPTPIPPPRSPMFC</sequence>
<dbReference type="InterPro" id="IPR036908">
    <property type="entry name" value="RlpA-like_sf"/>
</dbReference>
<gene>
    <name evidence="4" type="ORF">Acor_59250</name>
</gene>
<dbReference type="Gene3D" id="2.40.40.10">
    <property type="entry name" value="RlpA-like domain"/>
    <property type="match status" value="1"/>
</dbReference>
<evidence type="ECO:0000256" key="2">
    <source>
        <dbReference type="SAM" id="MobiDB-lite"/>
    </source>
</evidence>
<feature type="compositionally biased region" description="Pro residues" evidence="2">
    <location>
        <begin position="247"/>
        <end position="262"/>
    </location>
</feature>
<dbReference type="SUPFAM" id="SSF49590">
    <property type="entry name" value="PHL pollen allergen"/>
    <property type="match status" value="1"/>
</dbReference>
<accession>A0A5M3W6D2</accession>
<evidence type="ECO:0000313" key="5">
    <source>
        <dbReference type="Proteomes" id="UP000334990"/>
    </source>
</evidence>
<feature type="region of interest" description="Disordered" evidence="2">
    <location>
        <begin position="241"/>
        <end position="262"/>
    </location>
</feature>
<dbReference type="Pfam" id="PF03330">
    <property type="entry name" value="DPBB_1"/>
    <property type="match status" value="1"/>
</dbReference>
<reference evidence="4 5" key="1">
    <citation type="submission" date="2019-10" db="EMBL/GenBank/DDBJ databases">
        <title>Whole genome shotgun sequence of Acrocarpospora corrugata NBRC 13972.</title>
        <authorList>
            <person name="Ichikawa N."/>
            <person name="Kimura A."/>
            <person name="Kitahashi Y."/>
            <person name="Komaki H."/>
            <person name="Oguchi A."/>
        </authorList>
    </citation>
    <scope>NUCLEOTIDE SEQUENCE [LARGE SCALE GENOMIC DNA]</scope>
    <source>
        <strain evidence="4 5">NBRC 13972</strain>
    </source>
</reference>
<evidence type="ECO:0000256" key="1">
    <source>
        <dbReference type="ARBA" id="ARBA00022729"/>
    </source>
</evidence>
<dbReference type="Proteomes" id="UP000334990">
    <property type="component" value="Unassembled WGS sequence"/>
</dbReference>